<evidence type="ECO:0000256" key="4">
    <source>
        <dbReference type="RuleBase" id="RU004262"/>
    </source>
</evidence>
<evidence type="ECO:0000259" key="5">
    <source>
        <dbReference type="Pfam" id="PF00151"/>
    </source>
</evidence>
<dbReference type="InterPro" id="IPR033906">
    <property type="entry name" value="Lipase_N"/>
</dbReference>
<dbReference type="GO" id="GO:0005615">
    <property type="term" value="C:extracellular space"/>
    <property type="evidence" value="ECO:0007669"/>
    <property type="project" value="TreeGrafter"/>
</dbReference>
<dbReference type="CDD" id="cd00707">
    <property type="entry name" value="Pancreat_lipase_like"/>
    <property type="match status" value="1"/>
</dbReference>
<evidence type="ECO:0000313" key="6">
    <source>
        <dbReference type="EnsemblMetazoa" id="SCAU014881-PA"/>
    </source>
</evidence>
<dbReference type="InterPro" id="IPR013818">
    <property type="entry name" value="Lipase"/>
</dbReference>
<organism evidence="6 7">
    <name type="scientific">Stomoxys calcitrans</name>
    <name type="common">Stable fly</name>
    <name type="synonym">Conops calcitrans</name>
    <dbReference type="NCBI Taxonomy" id="35570"/>
    <lineage>
        <taxon>Eukaryota</taxon>
        <taxon>Metazoa</taxon>
        <taxon>Ecdysozoa</taxon>
        <taxon>Arthropoda</taxon>
        <taxon>Hexapoda</taxon>
        <taxon>Insecta</taxon>
        <taxon>Pterygota</taxon>
        <taxon>Neoptera</taxon>
        <taxon>Endopterygota</taxon>
        <taxon>Diptera</taxon>
        <taxon>Brachycera</taxon>
        <taxon>Muscomorpha</taxon>
        <taxon>Muscoidea</taxon>
        <taxon>Muscidae</taxon>
        <taxon>Stomoxys</taxon>
    </lineage>
</organism>
<feature type="domain" description="Lipase" evidence="5">
    <location>
        <begin position="60"/>
        <end position="314"/>
    </location>
</feature>
<dbReference type="PANTHER" id="PTHR11610">
    <property type="entry name" value="LIPASE"/>
    <property type="match status" value="1"/>
</dbReference>
<dbReference type="STRING" id="35570.A0A1I8Q8N6"/>
<dbReference type="VEuPathDB" id="VectorBase:SCAU014881"/>
<dbReference type="AlphaFoldDB" id="A0A1I8Q8N6"/>
<dbReference type="EnsemblMetazoa" id="SCAU014881-RA">
    <property type="protein sequence ID" value="SCAU014881-PA"/>
    <property type="gene ID" value="SCAU014881"/>
</dbReference>
<keyword evidence="3" id="KW-0964">Secreted</keyword>
<reference evidence="6" key="1">
    <citation type="submission" date="2020-05" db="UniProtKB">
        <authorList>
            <consortium name="EnsemblMetazoa"/>
        </authorList>
    </citation>
    <scope>IDENTIFICATION</scope>
    <source>
        <strain evidence="6">USDA</strain>
    </source>
</reference>
<evidence type="ECO:0000256" key="2">
    <source>
        <dbReference type="ARBA" id="ARBA00010701"/>
    </source>
</evidence>
<dbReference type="Pfam" id="PF00151">
    <property type="entry name" value="Lipase"/>
    <property type="match status" value="1"/>
</dbReference>
<protein>
    <recommendedName>
        <fullName evidence="5">Lipase domain-containing protein</fullName>
    </recommendedName>
</protein>
<dbReference type="OrthoDB" id="199913at2759"/>
<dbReference type="KEGG" id="scac:106081580"/>
<name>A0A1I8Q8N6_STOCA</name>
<dbReference type="GO" id="GO:0016042">
    <property type="term" value="P:lipid catabolic process"/>
    <property type="evidence" value="ECO:0007669"/>
    <property type="project" value="TreeGrafter"/>
</dbReference>
<comment type="similarity">
    <text evidence="2 4">Belongs to the AB hydrolase superfamily. Lipase family.</text>
</comment>
<evidence type="ECO:0000313" key="7">
    <source>
        <dbReference type="Proteomes" id="UP000095300"/>
    </source>
</evidence>
<dbReference type="Gene3D" id="3.40.50.1820">
    <property type="entry name" value="alpha/beta hydrolase"/>
    <property type="match status" value="1"/>
</dbReference>
<dbReference type="PANTHER" id="PTHR11610:SF169">
    <property type="entry name" value="GH15759P-RELATED"/>
    <property type="match status" value="1"/>
</dbReference>
<keyword evidence="7" id="KW-1185">Reference proteome</keyword>
<evidence type="ECO:0000256" key="3">
    <source>
        <dbReference type="ARBA" id="ARBA00022525"/>
    </source>
</evidence>
<dbReference type="InterPro" id="IPR000734">
    <property type="entry name" value="TAG_lipase"/>
</dbReference>
<sequence>MNTNALYIVLQIGLYCSAIYGAGLSYKPGNCDISIFSVVQDMLRNEVRALLNPRLRYLASQQIHYDLYTTLNANERQILRTGDTKRLRGSYFNPKWPVRISIHGWAGKSTSCSNAAIKDAYLARGKYNVVLVDWSNISHDISYPRISQQFSEIAAHIAKFIRFLQKETGLEWSNIYLIGHSAGSHISGLTGKLLKPHEVGAIVALDPAGLAQLGLPADFRLAPNDAAYVESIHTDTTHLGNPSTELSHASFFPNWGQGQPHCPNATAAEFDFACDHFAALYYFAESVRQPKLFGAVEVTTPSCIKHHNCTCQHHHHQQQQSGTNECLADVYMGGEPLVPKHGVYYLSTRRNTPFGLEDIVRIRTSKRPNFLESSVLPYQLLLRG</sequence>
<dbReference type="SUPFAM" id="SSF53474">
    <property type="entry name" value="alpha/beta-Hydrolases"/>
    <property type="match status" value="1"/>
</dbReference>
<dbReference type="PRINTS" id="PR00821">
    <property type="entry name" value="TAGLIPASE"/>
</dbReference>
<dbReference type="GO" id="GO:0017171">
    <property type="term" value="F:serine hydrolase activity"/>
    <property type="evidence" value="ECO:0007669"/>
    <property type="project" value="TreeGrafter"/>
</dbReference>
<accession>A0A1I8Q8N6</accession>
<dbReference type="InterPro" id="IPR029058">
    <property type="entry name" value="AB_hydrolase_fold"/>
</dbReference>
<gene>
    <name evidence="6" type="primary">106081580</name>
</gene>
<dbReference type="Proteomes" id="UP000095300">
    <property type="component" value="Unassembled WGS sequence"/>
</dbReference>
<comment type="subcellular location">
    <subcellularLocation>
        <location evidence="1">Secreted</location>
    </subcellularLocation>
</comment>
<evidence type="ECO:0000256" key="1">
    <source>
        <dbReference type="ARBA" id="ARBA00004613"/>
    </source>
</evidence>
<dbReference type="GO" id="GO:0016298">
    <property type="term" value="F:lipase activity"/>
    <property type="evidence" value="ECO:0007669"/>
    <property type="project" value="InterPro"/>
</dbReference>
<proteinExistence type="inferred from homology"/>